<gene>
    <name evidence="1" type="ORF">NJR55_00445</name>
</gene>
<comment type="caution">
    <text evidence="1">The sequence shown here is derived from an EMBL/GenBank/DDBJ whole genome shotgun (WGS) entry which is preliminary data.</text>
</comment>
<sequence>MKNVDLDFAGSYATRPIRFLELATIDGWRVKIYGISAQGETPNSTLVQSAIDLASKALPTPPVQLDGSAVSDDGDVLFDSLDRYGVGIMIVHEAREGCFVLLDWWTGENMLQHHVYFSRDTENPEFADVAHTGIGACVWELKVLSFEREAWIDCVLAREGGADLNGYCSRHFSEDV</sequence>
<dbReference type="EMBL" id="JAMZDE010000001">
    <property type="protein sequence ID" value="MCP1338047.1"/>
    <property type="molecule type" value="Genomic_DNA"/>
</dbReference>
<evidence type="ECO:0000313" key="2">
    <source>
        <dbReference type="Proteomes" id="UP001139474"/>
    </source>
</evidence>
<accession>A0A9X2FRU5</accession>
<organism evidence="1 2">
    <name type="scientific">Idiomarina rhizosphaerae</name>
    <dbReference type="NCBI Taxonomy" id="2961572"/>
    <lineage>
        <taxon>Bacteria</taxon>
        <taxon>Pseudomonadati</taxon>
        <taxon>Pseudomonadota</taxon>
        <taxon>Gammaproteobacteria</taxon>
        <taxon>Alteromonadales</taxon>
        <taxon>Idiomarinaceae</taxon>
        <taxon>Idiomarina</taxon>
    </lineage>
</organism>
<name>A0A9X2FRU5_9GAMM</name>
<keyword evidence="2" id="KW-1185">Reference proteome</keyword>
<protein>
    <submittedName>
        <fullName evidence="1">Uncharacterized protein</fullName>
    </submittedName>
</protein>
<evidence type="ECO:0000313" key="1">
    <source>
        <dbReference type="EMBL" id="MCP1338047.1"/>
    </source>
</evidence>
<proteinExistence type="predicted"/>
<dbReference type="RefSeq" id="WP_253616832.1">
    <property type="nucleotide sequence ID" value="NZ_JAMZDE010000001.1"/>
</dbReference>
<reference evidence="1" key="1">
    <citation type="submission" date="2022-06" db="EMBL/GenBank/DDBJ databases">
        <title>Idiomarina rhizosphaerae M1R2S28.</title>
        <authorList>
            <person name="Sun J.-Q."/>
            <person name="Li L.-F."/>
        </authorList>
    </citation>
    <scope>NUCLEOTIDE SEQUENCE</scope>
    <source>
        <strain evidence="1">M1R2S28</strain>
    </source>
</reference>
<dbReference type="Proteomes" id="UP001139474">
    <property type="component" value="Unassembled WGS sequence"/>
</dbReference>
<dbReference type="AlphaFoldDB" id="A0A9X2FRU5"/>